<comment type="caution">
    <text evidence="3">The sequence shown here is derived from an EMBL/GenBank/DDBJ whole genome shotgun (WGS) entry which is preliminary data.</text>
</comment>
<dbReference type="Pfam" id="PF14398">
    <property type="entry name" value="ATPgrasp_YheCD"/>
    <property type="match status" value="1"/>
</dbReference>
<name>A0A1J6WYK4_9BACI</name>
<evidence type="ECO:0000313" key="4">
    <source>
        <dbReference type="Proteomes" id="UP000182062"/>
    </source>
</evidence>
<accession>A0A1J6WYK4</accession>
<dbReference type="InterPro" id="IPR011761">
    <property type="entry name" value="ATP-grasp"/>
</dbReference>
<sequence length="395" mass="45896">MNIFYDLSRKVFFHKEEALTAVPFAKDSFLLSSREPEESYHFILHSDKKIRSVPLVGIVASKDENKYKGNFELFRSIQQGLEEQGAFCFVFSPEDAGEKSINGITFNKKMNKWVKCIFPVPNVIYNRIPSREAERHQEYKALQTFIRTFNIPYFNPHFFNKWEVHQILSRCSELKEHLPPTEQVESELGFTDFLERYKKIYIKPSFASQGRGIRLIEQEPGGTIICKSIKKIEKYTSLSRFLRSYGEWFQTGQNLIMQQAIPCKTLKDHRYDYRILAVHTGEDYNLMGIGVRISQRQEVTTHVPAGGKILSLKEVAAPQTKKEILKIVKMCGKELMEAFGYVGEFSLDLAPREDGGYVLFEINSKPMTFDEEDIELKRRQQLVRTFLVLSEHKEG</sequence>
<proteinExistence type="predicted"/>
<evidence type="ECO:0000313" key="3">
    <source>
        <dbReference type="EMBL" id="OIU73243.1"/>
    </source>
</evidence>
<gene>
    <name evidence="3" type="ORF">BHE18_14355</name>
</gene>
<evidence type="ECO:0000256" key="1">
    <source>
        <dbReference type="PROSITE-ProRule" id="PRU00409"/>
    </source>
</evidence>
<evidence type="ECO:0000259" key="2">
    <source>
        <dbReference type="PROSITE" id="PS50975"/>
    </source>
</evidence>
<dbReference type="EMBL" id="MINN01000011">
    <property type="protein sequence ID" value="OIU73243.1"/>
    <property type="molecule type" value="Genomic_DNA"/>
</dbReference>
<keyword evidence="1" id="KW-0547">Nucleotide-binding</keyword>
<feature type="domain" description="ATP-grasp" evidence="2">
    <location>
        <begin position="171"/>
        <end position="391"/>
    </location>
</feature>
<dbReference type="GO" id="GO:0046872">
    <property type="term" value="F:metal ion binding"/>
    <property type="evidence" value="ECO:0007669"/>
    <property type="project" value="InterPro"/>
</dbReference>
<dbReference type="RefSeq" id="WP_071616782.1">
    <property type="nucleotide sequence ID" value="NZ_MINN01000011.1"/>
</dbReference>
<dbReference type="PROSITE" id="PS50975">
    <property type="entry name" value="ATP_GRASP"/>
    <property type="match status" value="1"/>
</dbReference>
<dbReference type="OrthoDB" id="7869153at2"/>
<protein>
    <recommendedName>
        <fullName evidence="2">ATP-grasp domain-containing protein</fullName>
    </recommendedName>
</protein>
<dbReference type="AlphaFoldDB" id="A0A1J6WYK4"/>
<reference evidence="3 4" key="1">
    <citation type="submission" date="2016-09" db="EMBL/GenBank/DDBJ databases">
        <title>Bacillus aquimaris SAMM genome sequence reveals colonization and biosurfactant production capacities.</title>
        <authorList>
            <person name="Waghmode S.R."/>
            <person name="Suryavanshi M.V."/>
        </authorList>
    </citation>
    <scope>NUCLEOTIDE SEQUENCE [LARGE SCALE GENOMIC DNA]</scope>
    <source>
        <strain evidence="3 4">SAMM</strain>
    </source>
</reference>
<keyword evidence="4" id="KW-1185">Reference proteome</keyword>
<dbReference type="Proteomes" id="UP000182062">
    <property type="component" value="Unassembled WGS sequence"/>
</dbReference>
<organism evidence="3 4">
    <name type="scientific">Rossellomorea aquimaris</name>
    <dbReference type="NCBI Taxonomy" id="189382"/>
    <lineage>
        <taxon>Bacteria</taxon>
        <taxon>Bacillati</taxon>
        <taxon>Bacillota</taxon>
        <taxon>Bacilli</taxon>
        <taxon>Bacillales</taxon>
        <taxon>Bacillaceae</taxon>
        <taxon>Rossellomorea</taxon>
    </lineage>
</organism>
<dbReference type="GO" id="GO:0005524">
    <property type="term" value="F:ATP binding"/>
    <property type="evidence" value="ECO:0007669"/>
    <property type="project" value="UniProtKB-UniRule"/>
</dbReference>
<dbReference type="SUPFAM" id="SSF56059">
    <property type="entry name" value="Glutathione synthetase ATP-binding domain-like"/>
    <property type="match status" value="1"/>
</dbReference>
<keyword evidence="1" id="KW-0067">ATP-binding</keyword>
<dbReference type="InterPro" id="IPR026838">
    <property type="entry name" value="YheC/D"/>
</dbReference>